<dbReference type="Proteomes" id="UP001610063">
    <property type="component" value="Unassembled WGS sequence"/>
</dbReference>
<evidence type="ECO:0000313" key="10">
    <source>
        <dbReference type="Proteomes" id="UP001610063"/>
    </source>
</evidence>
<dbReference type="Gene3D" id="6.10.250.660">
    <property type="match status" value="1"/>
</dbReference>
<evidence type="ECO:0000256" key="1">
    <source>
        <dbReference type="ARBA" id="ARBA00004496"/>
    </source>
</evidence>
<evidence type="ECO:0000256" key="5">
    <source>
        <dbReference type="ARBA" id="ARBA00023054"/>
    </source>
</evidence>
<comment type="similarity">
    <text evidence="2">Belongs to the DivIVA family.</text>
</comment>
<evidence type="ECO:0000256" key="2">
    <source>
        <dbReference type="ARBA" id="ARBA00009008"/>
    </source>
</evidence>
<comment type="subcellular location">
    <subcellularLocation>
        <location evidence="1">Cytoplasm</location>
    </subcellularLocation>
</comment>
<dbReference type="PANTHER" id="PTHR35794">
    <property type="entry name" value="CELL DIVISION PROTEIN DIVIVA"/>
    <property type="match status" value="1"/>
</dbReference>
<feature type="compositionally biased region" description="Pro residues" evidence="8">
    <location>
        <begin position="225"/>
        <end position="234"/>
    </location>
</feature>
<gene>
    <name evidence="9" type="ORF">ACHKAR_15215</name>
</gene>
<protein>
    <submittedName>
        <fullName evidence="9">DivIVA domain-containing protein</fullName>
    </submittedName>
</protein>
<name>A0ABW7NDH0_9BACT</name>
<accession>A0ABW7NDH0</accession>
<comment type="caution">
    <text evidence="9">The sequence shown here is derived from an EMBL/GenBank/DDBJ whole genome shotgun (WGS) entry which is preliminary data.</text>
</comment>
<proteinExistence type="inferred from homology"/>
<sequence>MKITPIEIRQKNFEKKLRGYDKDEVNAFLLSLSNEWERVLDDNKELKIKLDQAEKEVRKLREVESSLFKTLKTAEDTGANLIDQANKASELHLKETQMNAEAMMSEAKAKAKNLIEKSEMEARQMIEEMQDAIKDLEQNYRALENHRDNIMAELKNFAEDIHDRINRTTKQQAPFKMEDHTKKVKALVRESEAWINKEKLEVKPVKMTPLKQPDLNNTRSHRPAPKPAPAPPAAKKPTESVKSQSGGGSFFDDLEE</sequence>
<dbReference type="EMBL" id="JBIPKE010000019">
    <property type="protein sequence ID" value="MFH6984804.1"/>
    <property type="molecule type" value="Genomic_DNA"/>
</dbReference>
<evidence type="ECO:0000256" key="3">
    <source>
        <dbReference type="ARBA" id="ARBA00022490"/>
    </source>
</evidence>
<evidence type="ECO:0000256" key="7">
    <source>
        <dbReference type="SAM" id="Coils"/>
    </source>
</evidence>
<keyword evidence="5 7" id="KW-0175">Coiled coil</keyword>
<dbReference type="RefSeq" id="WP_395418235.1">
    <property type="nucleotide sequence ID" value="NZ_JBIPKE010000019.1"/>
</dbReference>
<keyword evidence="4" id="KW-0132">Cell division</keyword>
<dbReference type="PANTHER" id="PTHR35794:SF2">
    <property type="entry name" value="CELL DIVISION PROTEIN DIVIVA"/>
    <property type="match status" value="1"/>
</dbReference>
<keyword evidence="3" id="KW-0963">Cytoplasm</keyword>
<feature type="coiled-coil region" evidence="7">
    <location>
        <begin position="97"/>
        <end position="160"/>
    </location>
</feature>
<evidence type="ECO:0000256" key="6">
    <source>
        <dbReference type="ARBA" id="ARBA00023306"/>
    </source>
</evidence>
<keyword evidence="10" id="KW-1185">Reference proteome</keyword>
<dbReference type="Pfam" id="PF05103">
    <property type="entry name" value="DivIVA"/>
    <property type="match status" value="1"/>
</dbReference>
<evidence type="ECO:0000256" key="8">
    <source>
        <dbReference type="SAM" id="MobiDB-lite"/>
    </source>
</evidence>
<keyword evidence="6" id="KW-0131">Cell cycle</keyword>
<feature type="coiled-coil region" evidence="7">
    <location>
        <begin position="36"/>
        <end position="70"/>
    </location>
</feature>
<evidence type="ECO:0000256" key="4">
    <source>
        <dbReference type="ARBA" id="ARBA00022618"/>
    </source>
</evidence>
<organism evidence="9 10">
    <name type="scientific">Marinoscillum luteum</name>
    <dbReference type="NCBI Taxonomy" id="861051"/>
    <lineage>
        <taxon>Bacteria</taxon>
        <taxon>Pseudomonadati</taxon>
        <taxon>Bacteroidota</taxon>
        <taxon>Cytophagia</taxon>
        <taxon>Cytophagales</taxon>
        <taxon>Reichenbachiellaceae</taxon>
        <taxon>Marinoscillum</taxon>
    </lineage>
</organism>
<reference evidence="9 10" key="1">
    <citation type="journal article" date="2013" name="Int. J. Syst. Evol. Microbiol.">
        <title>Marinoscillum luteum sp. nov., isolated from marine sediment.</title>
        <authorList>
            <person name="Cha I.T."/>
            <person name="Park S.J."/>
            <person name="Kim S.J."/>
            <person name="Kim J.G."/>
            <person name="Jung M.Y."/>
            <person name="Shin K.S."/>
            <person name="Kwon K.K."/>
            <person name="Yang S.H."/>
            <person name="Seo Y.S."/>
            <person name="Rhee S.K."/>
        </authorList>
    </citation>
    <scope>NUCLEOTIDE SEQUENCE [LARGE SCALE GENOMIC DNA]</scope>
    <source>
        <strain evidence="9 10">KCTC 23939</strain>
    </source>
</reference>
<evidence type="ECO:0000313" key="9">
    <source>
        <dbReference type="EMBL" id="MFH6984804.1"/>
    </source>
</evidence>
<dbReference type="NCBIfam" id="TIGR03544">
    <property type="entry name" value="DivI1A_domain"/>
    <property type="match status" value="1"/>
</dbReference>
<feature type="region of interest" description="Disordered" evidence="8">
    <location>
        <begin position="205"/>
        <end position="256"/>
    </location>
</feature>
<dbReference type="InterPro" id="IPR019933">
    <property type="entry name" value="DivIVA_domain"/>
</dbReference>
<dbReference type="InterPro" id="IPR007793">
    <property type="entry name" value="DivIVA_fam"/>
</dbReference>